<protein>
    <submittedName>
        <fullName evidence="1">ARAD1D09922p</fullName>
    </submittedName>
</protein>
<reference evidence="1" key="1">
    <citation type="submission" date="2014-02" db="EMBL/GenBank/DDBJ databases">
        <authorList>
            <person name="Genoscope - CEA"/>
        </authorList>
    </citation>
    <scope>NUCLEOTIDE SEQUENCE</scope>
    <source>
        <strain evidence="1">LS3</strain>
    </source>
</reference>
<sequence>MSCSAAYAVQFILSERELDLLAERLPAFKKIQAKCASPKSREVAALFRSHSRLYVKSYVLLAAISAIAKYRGSEGLSAGRIAGSITAVSASYRVLYYLLGALKDRMRTADKYPHPAFKSKLAVPIASGLLSGTALALVPTGELRPYVALYTASKALEYLYNYFDDHGYLKNKPRVMGSWMLFPIAFSQLFHTFIFHPDCTPPSFSKLLFKLSDGYVPAAPSNFTADDHWPTPEQVVSGIADISKLGYPRFVSPIMFPEKATVAPALKQIEPVVSIAHPAITTMTGALLHPYQPSEFRTYVDLILEKFGSVSKYVFALYLIFGFMRSGGKNALPVTTSAVANAIRTTVFVVMTGASAWSGIGVAQKFFGPRFIPLYRYRVIGFISGLWAFLDQVNGRSRYLFTARMAVRSYWKVLVKTGKVKPIPYGDVALFSLSFAVIMAILEHAPGSISPPRLRKALNWARSGKFTDAYVAVDKKQD</sequence>
<organism evidence="1">
    <name type="scientific">Blastobotrys adeninivorans</name>
    <name type="common">Yeast</name>
    <name type="synonym">Arxula adeninivorans</name>
    <dbReference type="NCBI Taxonomy" id="409370"/>
    <lineage>
        <taxon>Eukaryota</taxon>
        <taxon>Fungi</taxon>
        <taxon>Dikarya</taxon>
        <taxon>Ascomycota</taxon>
        <taxon>Saccharomycotina</taxon>
        <taxon>Dipodascomycetes</taxon>
        <taxon>Dipodascales</taxon>
        <taxon>Trichomonascaceae</taxon>
        <taxon>Blastobotrys</taxon>
    </lineage>
</organism>
<name>A0A060T993_BLAAD</name>
<proteinExistence type="predicted"/>
<reference evidence="1" key="2">
    <citation type="submission" date="2014-06" db="EMBL/GenBank/DDBJ databases">
        <title>The complete genome of Blastobotrys (Arxula) adeninivorans LS3 - a yeast of biotechnological interest.</title>
        <authorList>
            <person name="Kunze G."/>
            <person name="Gaillardin C."/>
            <person name="Czernicka M."/>
            <person name="Durrens P."/>
            <person name="Martin T."/>
            <person name="Boer E."/>
            <person name="Gabaldon T."/>
            <person name="Cruz J."/>
            <person name="Talla E."/>
            <person name="Marck C."/>
            <person name="Goffeau A."/>
            <person name="Barbe V."/>
            <person name="Baret P."/>
            <person name="Baronian K."/>
            <person name="Beier S."/>
            <person name="Bleykasten C."/>
            <person name="Bode R."/>
            <person name="Casaregola S."/>
            <person name="Despons L."/>
            <person name="Fairhead C."/>
            <person name="Giersberg M."/>
            <person name="Gierski P."/>
            <person name="Hahnel U."/>
            <person name="Hartmann A."/>
            <person name="Jankowska D."/>
            <person name="Jubin C."/>
            <person name="Jung P."/>
            <person name="Lafontaine I."/>
            <person name="Leh-Louis V."/>
            <person name="Lemaire M."/>
            <person name="Marcet-Houben M."/>
            <person name="Mascher M."/>
            <person name="Morel G."/>
            <person name="Richard G.-F."/>
            <person name="Riechen J."/>
            <person name="Sacerdot C."/>
            <person name="Sarkar A."/>
            <person name="Savel G."/>
            <person name="Schacherer J."/>
            <person name="Sherman D."/>
            <person name="Straub M.-L."/>
            <person name="Stein N."/>
            <person name="Thierry A."/>
            <person name="Trautwein-Schult A."/>
            <person name="Westhof E."/>
            <person name="Worch S."/>
            <person name="Dujon B."/>
            <person name="Souciet J.-L."/>
            <person name="Wincker P."/>
            <person name="Scholz U."/>
            <person name="Neuveglise N."/>
        </authorList>
    </citation>
    <scope>NUCLEOTIDE SEQUENCE</scope>
    <source>
        <strain evidence="1">LS3</strain>
    </source>
</reference>
<dbReference type="PANTHER" id="PTHR12459">
    <property type="entry name" value="TRANSMEMBRANE PROTEIN 135-RELATED"/>
    <property type="match status" value="1"/>
</dbReference>
<accession>A0A060T993</accession>
<dbReference type="EMBL" id="HG937694">
    <property type="protein sequence ID" value="CDP37369.1"/>
    <property type="molecule type" value="Genomic_DNA"/>
</dbReference>
<gene>
    <name evidence="1" type="ORF">GNLVRS02_ARAD1D09922g</name>
</gene>
<dbReference type="PANTHER" id="PTHR12459:SF19">
    <property type="entry name" value="TRANSMEMBRANE PROTEIN 135 N-TERMINAL DOMAIN-CONTAINING PROTEIN"/>
    <property type="match status" value="1"/>
</dbReference>
<evidence type="ECO:0000313" key="1">
    <source>
        <dbReference type="EMBL" id="CDP37369.1"/>
    </source>
</evidence>
<dbReference type="PhylomeDB" id="A0A060T993"/>
<dbReference type="InterPro" id="IPR026749">
    <property type="entry name" value="Tmem135"/>
</dbReference>
<dbReference type="AlphaFoldDB" id="A0A060T993"/>